<keyword evidence="5 7" id="KW-0067">ATP-binding</keyword>
<feature type="cross-link" description="Glycyl lysine isopeptide (Lys-Gly) (interchain with G-Cter in SUMO2)" evidence="8">
    <location>
        <position position="224"/>
    </location>
</feature>
<dbReference type="GO" id="GO:0004674">
    <property type="term" value="F:protein serine/threonine kinase activity"/>
    <property type="evidence" value="ECO:0007669"/>
    <property type="project" value="UniProtKB-KW"/>
</dbReference>
<feature type="binding site" evidence="7">
    <location>
        <position position="240"/>
    </location>
    <ligand>
        <name>ATP</name>
        <dbReference type="ChEBI" id="CHEBI:30616"/>
    </ligand>
</feature>
<dbReference type="Pfam" id="PF00092">
    <property type="entry name" value="VWA"/>
    <property type="match status" value="1"/>
</dbReference>
<dbReference type="PANTHER" id="PTHR24350">
    <property type="entry name" value="SERINE/THREONINE-PROTEIN KINASE IAL-RELATED"/>
    <property type="match status" value="1"/>
</dbReference>
<gene>
    <name evidence="10" type="ORF">EZS28_013087</name>
</gene>
<evidence type="ECO:0000256" key="6">
    <source>
        <dbReference type="PIRSR" id="PIRSR630616-1"/>
    </source>
</evidence>
<dbReference type="PROSITE" id="PS00108">
    <property type="entry name" value="PROTEIN_KINASE_ST"/>
    <property type="match status" value="1"/>
</dbReference>
<dbReference type="Proteomes" id="UP000324800">
    <property type="component" value="Unassembled WGS sequence"/>
</dbReference>
<dbReference type="Gene3D" id="3.40.50.410">
    <property type="entry name" value="von Willebrand factor, type A domain"/>
    <property type="match status" value="1"/>
</dbReference>
<proteinExistence type="predicted"/>
<keyword evidence="3 7" id="KW-0547">Nucleotide-binding</keyword>
<dbReference type="Pfam" id="PF00069">
    <property type="entry name" value="Pkinase"/>
    <property type="match status" value="1"/>
</dbReference>
<dbReference type="InterPro" id="IPR000719">
    <property type="entry name" value="Prot_kinase_dom"/>
</dbReference>
<dbReference type="SUPFAM" id="SSF53300">
    <property type="entry name" value="vWA-like"/>
    <property type="match status" value="1"/>
</dbReference>
<dbReference type="OrthoDB" id="4062651at2759"/>
<dbReference type="Gene3D" id="1.10.510.10">
    <property type="entry name" value="Transferase(Phosphotransferase) domain 1"/>
    <property type="match status" value="1"/>
</dbReference>
<evidence type="ECO:0000256" key="2">
    <source>
        <dbReference type="ARBA" id="ARBA00022679"/>
    </source>
</evidence>
<evidence type="ECO:0000256" key="1">
    <source>
        <dbReference type="ARBA" id="ARBA00022527"/>
    </source>
</evidence>
<evidence type="ECO:0000259" key="9">
    <source>
        <dbReference type="PROSITE" id="PS50011"/>
    </source>
</evidence>
<keyword evidence="1" id="KW-0723">Serine/threonine-protein kinase</keyword>
<dbReference type="PROSITE" id="PS50011">
    <property type="entry name" value="PROTEIN_KINASE_DOM"/>
    <property type="match status" value="1"/>
</dbReference>
<dbReference type="EMBL" id="SNRW01002897">
    <property type="protein sequence ID" value="KAA6391384.1"/>
    <property type="molecule type" value="Genomic_DNA"/>
</dbReference>
<feature type="non-terminal residue" evidence="10">
    <location>
        <position position="261"/>
    </location>
</feature>
<dbReference type="InterPro" id="IPR002035">
    <property type="entry name" value="VWF_A"/>
</dbReference>
<sequence>MVIYNRQLNRPIFAIERQRGFGKNIQAALQIGIELFKEKLEEDKRRIVLFTSSNCDIDIIDQINELESLGVQIDAVGFGNVNMENLTDLIIGGGIAQIARTMDDVKIIQIDETANNNNNGMQREMKLTLPDPKPAKYISLQFNTNDSDALIEYLQSVSQLNLNVQWKESDFDLIKNIGSGGFGIVSLIREKSTYTLMEAWDYVEQITSALQLLHSVGIIHGDIKPANVLLTGDNRIKLADFGLARKLKDGRNSATASGGTL</sequence>
<dbReference type="InterPro" id="IPR030616">
    <property type="entry name" value="Aur-like"/>
</dbReference>
<dbReference type="SUPFAM" id="SSF56112">
    <property type="entry name" value="Protein kinase-like (PK-like)"/>
    <property type="match status" value="1"/>
</dbReference>
<evidence type="ECO:0000256" key="8">
    <source>
        <dbReference type="PIRSR" id="PIRSR630616-3"/>
    </source>
</evidence>
<dbReference type="Gene3D" id="3.30.200.20">
    <property type="entry name" value="Phosphorylase Kinase, domain 1"/>
    <property type="match status" value="1"/>
</dbReference>
<feature type="domain" description="Protein kinase" evidence="9">
    <location>
        <begin position="67"/>
        <end position="261"/>
    </location>
</feature>
<reference evidence="10 11" key="1">
    <citation type="submission" date="2019-03" db="EMBL/GenBank/DDBJ databases">
        <title>Single cell metagenomics reveals metabolic interactions within the superorganism composed of flagellate Streblomastix strix and complex community of Bacteroidetes bacteria on its surface.</title>
        <authorList>
            <person name="Treitli S.C."/>
            <person name="Kolisko M."/>
            <person name="Husnik F."/>
            <person name="Keeling P."/>
            <person name="Hampl V."/>
        </authorList>
    </citation>
    <scope>NUCLEOTIDE SEQUENCE [LARGE SCALE GENOMIC DNA]</scope>
    <source>
        <strain evidence="10">ST1C</strain>
    </source>
</reference>
<evidence type="ECO:0000313" key="10">
    <source>
        <dbReference type="EMBL" id="KAA6391384.1"/>
    </source>
</evidence>
<dbReference type="InterPro" id="IPR036465">
    <property type="entry name" value="vWFA_dom_sf"/>
</dbReference>
<evidence type="ECO:0000256" key="4">
    <source>
        <dbReference type="ARBA" id="ARBA00022777"/>
    </source>
</evidence>
<comment type="caution">
    <text evidence="10">The sequence shown here is derived from an EMBL/GenBank/DDBJ whole genome shotgun (WGS) entry which is preliminary data.</text>
</comment>
<dbReference type="AlphaFoldDB" id="A0A5J4W8Z5"/>
<dbReference type="InterPro" id="IPR008271">
    <property type="entry name" value="Ser/Thr_kinase_AS"/>
</dbReference>
<feature type="active site" description="Proton acceptor" evidence="6">
    <location>
        <position position="222"/>
    </location>
</feature>
<keyword evidence="2" id="KW-0808">Transferase</keyword>
<accession>A0A5J4W8Z5</accession>
<evidence type="ECO:0000313" key="11">
    <source>
        <dbReference type="Proteomes" id="UP000324800"/>
    </source>
</evidence>
<dbReference type="InterPro" id="IPR011009">
    <property type="entry name" value="Kinase-like_dom_sf"/>
</dbReference>
<evidence type="ECO:0000256" key="7">
    <source>
        <dbReference type="PIRSR" id="PIRSR630616-2"/>
    </source>
</evidence>
<evidence type="ECO:0000256" key="5">
    <source>
        <dbReference type="ARBA" id="ARBA00022840"/>
    </source>
</evidence>
<keyword evidence="4" id="KW-0418">Kinase</keyword>
<name>A0A5J4W8Z5_9EUKA</name>
<evidence type="ECO:0000256" key="3">
    <source>
        <dbReference type="ARBA" id="ARBA00022741"/>
    </source>
</evidence>
<organism evidence="10 11">
    <name type="scientific">Streblomastix strix</name>
    <dbReference type="NCBI Taxonomy" id="222440"/>
    <lineage>
        <taxon>Eukaryota</taxon>
        <taxon>Metamonada</taxon>
        <taxon>Preaxostyla</taxon>
        <taxon>Oxymonadida</taxon>
        <taxon>Streblomastigidae</taxon>
        <taxon>Streblomastix</taxon>
    </lineage>
</organism>
<protein>
    <recommendedName>
        <fullName evidence="9">Protein kinase domain-containing protein</fullName>
    </recommendedName>
</protein>
<dbReference type="GO" id="GO:0005524">
    <property type="term" value="F:ATP binding"/>
    <property type="evidence" value="ECO:0007669"/>
    <property type="project" value="UniProtKB-KW"/>
</dbReference>